<dbReference type="PROSITE" id="PS50994">
    <property type="entry name" value="INTEGRASE"/>
    <property type="match status" value="1"/>
</dbReference>
<dbReference type="PANTHER" id="PTHR37984:SF5">
    <property type="entry name" value="PROTEIN NYNRIN-LIKE"/>
    <property type="match status" value="1"/>
</dbReference>
<reference evidence="2 3" key="1">
    <citation type="journal article" date="2019" name="Sci. Rep.">
        <title>Comparative genomics of chytrid fungi reveal insights into the obligate biotrophic and pathogenic lifestyle of Synchytrium endobioticum.</title>
        <authorList>
            <person name="van de Vossenberg B.T.L.H."/>
            <person name="Warris S."/>
            <person name="Nguyen H.D.T."/>
            <person name="van Gent-Pelzer M.P.E."/>
            <person name="Joly D.L."/>
            <person name="van de Geest H.C."/>
            <person name="Bonants P.J.M."/>
            <person name="Smith D.S."/>
            <person name="Levesque C.A."/>
            <person name="van der Lee T.A.J."/>
        </authorList>
    </citation>
    <scope>NUCLEOTIDE SEQUENCE [LARGE SCALE GENOMIC DNA]</scope>
    <source>
        <strain evidence="2 3">LEV6574</strain>
    </source>
</reference>
<dbReference type="GO" id="GO:0005634">
    <property type="term" value="C:nucleus"/>
    <property type="evidence" value="ECO:0007669"/>
    <property type="project" value="UniProtKB-ARBA"/>
</dbReference>
<name>A0A507CNC7_9FUNG</name>
<dbReference type="SUPFAM" id="SSF53098">
    <property type="entry name" value="Ribonuclease H-like"/>
    <property type="match status" value="1"/>
</dbReference>
<dbReference type="InterPro" id="IPR036397">
    <property type="entry name" value="RNaseH_sf"/>
</dbReference>
<comment type="caution">
    <text evidence="2">The sequence shown here is derived from an EMBL/GenBank/DDBJ whole genome shotgun (WGS) entry which is preliminary data.</text>
</comment>
<dbReference type="PANTHER" id="PTHR37984">
    <property type="entry name" value="PROTEIN CBG26694"/>
    <property type="match status" value="1"/>
</dbReference>
<dbReference type="InterPro" id="IPR012337">
    <property type="entry name" value="RNaseH-like_sf"/>
</dbReference>
<accession>A0A507CNC7</accession>
<proteinExistence type="predicted"/>
<sequence>MDFIVELPTSGGYDSIFVMTDRRSKSVALIPTTEAVSSERTAMLVFKHVICKHGVPKSIVSDRGAQFKSHFWKYLLEILGSRASLSSAYHPESDGQTERMNQELEAYLRCVISYNQDDWSELLPQAEFGQNNSFHSSIGMSPFYAVTGQDAEIEILGTTENDIRTSMSRT</sequence>
<evidence type="ECO:0000259" key="1">
    <source>
        <dbReference type="PROSITE" id="PS50994"/>
    </source>
</evidence>
<dbReference type="GO" id="GO:0015074">
    <property type="term" value="P:DNA integration"/>
    <property type="evidence" value="ECO:0007669"/>
    <property type="project" value="InterPro"/>
</dbReference>
<feature type="domain" description="Integrase catalytic" evidence="1">
    <location>
        <begin position="1"/>
        <end position="150"/>
    </location>
</feature>
<dbReference type="FunFam" id="3.30.420.10:FF:000032">
    <property type="entry name" value="Retrovirus-related Pol polyprotein from transposon 297-like Protein"/>
    <property type="match status" value="1"/>
</dbReference>
<dbReference type="OrthoDB" id="2447315at2759"/>
<dbReference type="InterPro" id="IPR050951">
    <property type="entry name" value="Retrovirus_Pol_polyprotein"/>
</dbReference>
<dbReference type="Gene3D" id="3.30.420.10">
    <property type="entry name" value="Ribonuclease H-like superfamily/Ribonuclease H"/>
    <property type="match status" value="1"/>
</dbReference>
<evidence type="ECO:0000313" key="3">
    <source>
        <dbReference type="Proteomes" id="UP000320475"/>
    </source>
</evidence>
<dbReference type="InterPro" id="IPR001584">
    <property type="entry name" value="Integrase_cat-core"/>
</dbReference>
<dbReference type="AlphaFoldDB" id="A0A507CNC7"/>
<organism evidence="2 3">
    <name type="scientific">Synchytrium endobioticum</name>
    <dbReference type="NCBI Taxonomy" id="286115"/>
    <lineage>
        <taxon>Eukaryota</taxon>
        <taxon>Fungi</taxon>
        <taxon>Fungi incertae sedis</taxon>
        <taxon>Chytridiomycota</taxon>
        <taxon>Chytridiomycota incertae sedis</taxon>
        <taxon>Chytridiomycetes</taxon>
        <taxon>Synchytriales</taxon>
        <taxon>Synchytriaceae</taxon>
        <taxon>Synchytrium</taxon>
    </lineage>
</organism>
<dbReference type="Proteomes" id="UP000320475">
    <property type="component" value="Unassembled WGS sequence"/>
</dbReference>
<gene>
    <name evidence="2" type="ORF">SeLEV6574_g06520</name>
</gene>
<dbReference type="EMBL" id="QEAM01000375">
    <property type="protein sequence ID" value="TPX40630.1"/>
    <property type="molecule type" value="Genomic_DNA"/>
</dbReference>
<evidence type="ECO:0000313" key="2">
    <source>
        <dbReference type="EMBL" id="TPX40630.1"/>
    </source>
</evidence>
<dbReference type="GO" id="GO:0003676">
    <property type="term" value="F:nucleic acid binding"/>
    <property type="evidence" value="ECO:0007669"/>
    <property type="project" value="InterPro"/>
</dbReference>
<protein>
    <recommendedName>
        <fullName evidence="1">Integrase catalytic domain-containing protein</fullName>
    </recommendedName>
</protein>